<accession>A0A0A1U217</accession>
<protein>
    <submittedName>
        <fullName evidence="2">Uncharacterized protein</fullName>
    </submittedName>
</protein>
<dbReference type="GeneID" id="14887331"/>
<keyword evidence="1" id="KW-0175">Coiled coil</keyword>
<feature type="coiled-coil region" evidence="1">
    <location>
        <begin position="240"/>
        <end position="271"/>
    </location>
</feature>
<dbReference type="Proteomes" id="UP000014680">
    <property type="component" value="Unassembled WGS sequence"/>
</dbReference>
<dbReference type="EMBL" id="KB206756">
    <property type="protein sequence ID" value="ELP88049.1"/>
    <property type="molecule type" value="Genomic_DNA"/>
</dbReference>
<dbReference type="VEuPathDB" id="AmoebaDB:EIN_221720"/>
<reference evidence="2 3" key="1">
    <citation type="submission" date="2012-10" db="EMBL/GenBank/DDBJ databases">
        <authorList>
            <person name="Zafar N."/>
            <person name="Inman J."/>
            <person name="Hall N."/>
            <person name="Lorenzi H."/>
            <person name="Caler E."/>
        </authorList>
    </citation>
    <scope>NUCLEOTIDE SEQUENCE [LARGE SCALE GENOMIC DNA]</scope>
    <source>
        <strain evidence="2 3">IP1</strain>
    </source>
</reference>
<proteinExistence type="predicted"/>
<sequence>MGKSEDEAKAELIEMATSSPNPTDAPQAITNNTIDSYTTIFLTEKKLLADTELKLSTCPVTIIFDDELSCVKVREIIREKCAVYTNGNVFIADEVGYQFFDESEIPCYVKSETTGREQQITRGSRLSFGFTAGSILGDIFHPIFAIKEGYTLSEKMEEKSIVVDSSHPYLTDQMVEVWFRNVFNAKVKMVIERKGKSLLLVNDFFKPPLEKAGTDQITGLEILFLPKNLYDPEEPFSALILEYLNTIKELKNESEEQHDDLETNCAETLALFFGYVSTIDKFKTLFQKYVGFQLVE</sequence>
<evidence type="ECO:0000256" key="1">
    <source>
        <dbReference type="SAM" id="Coils"/>
    </source>
</evidence>
<evidence type="ECO:0000313" key="3">
    <source>
        <dbReference type="Proteomes" id="UP000014680"/>
    </source>
</evidence>
<keyword evidence="3" id="KW-1185">Reference proteome</keyword>
<gene>
    <name evidence="2" type="ORF">EIN_221720</name>
</gene>
<organism evidence="2 3">
    <name type="scientific">Entamoeba invadens IP1</name>
    <dbReference type="NCBI Taxonomy" id="370355"/>
    <lineage>
        <taxon>Eukaryota</taxon>
        <taxon>Amoebozoa</taxon>
        <taxon>Evosea</taxon>
        <taxon>Archamoebae</taxon>
        <taxon>Mastigamoebida</taxon>
        <taxon>Entamoebidae</taxon>
        <taxon>Entamoeba</taxon>
    </lineage>
</organism>
<name>A0A0A1U217_ENTIV</name>
<dbReference type="KEGG" id="eiv:EIN_221720"/>
<dbReference type="RefSeq" id="XP_004254820.1">
    <property type="nucleotide sequence ID" value="XM_004254772.1"/>
</dbReference>
<dbReference type="AlphaFoldDB" id="A0A0A1U217"/>
<evidence type="ECO:0000313" key="2">
    <source>
        <dbReference type="EMBL" id="ELP88049.1"/>
    </source>
</evidence>